<sequence>MKKITLLLLCIYGVSQAGAQTGASPVKPKDSIDTVIAREARVFLQSKAAVGVSVGFYHNGRLYTYNYGSVSKDAQHLPTAHTIYGIGSISKTFAGLLLAKAVTENKVKLDDDIRKYLDGDYPNLEYKGHPIKLFHLISHVSRLPNWLSDQAEKPGYTRDDFYRDLHQLKIDTLPGVKFLYSSAAVQLLGYILEKVYHQTFGELLREKITGPLQMKDTRIVLTARDREHAAKGYTKVGMFDPNEYNYMQGAGGLKSTASDLLKYMVYQMNEEDPAVILSHKESWGFDMGGGNHYSCALNWQVIKVASGPRRISQDGNLVNCSGVVTFSPELKTGIVVLTNSDNIDAVSKCSDDILKALAPAMY</sequence>
<feature type="domain" description="Beta-lactamase-related" evidence="2">
    <location>
        <begin position="40"/>
        <end position="342"/>
    </location>
</feature>
<keyword evidence="4" id="KW-1185">Reference proteome</keyword>
<comment type="caution">
    <text evidence="3">The sequence shown here is derived from an EMBL/GenBank/DDBJ whole genome shotgun (WGS) entry which is preliminary data.</text>
</comment>
<evidence type="ECO:0000313" key="4">
    <source>
        <dbReference type="Proteomes" id="UP001500742"/>
    </source>
</evidence>
<dbReference type="RefSeq" id="WP_259097794.1">
    <property type="nucleotide sequence ID" value="NZ_BAAAZC010000036.1"/>
</dbReference>
<protein>
    <recommendedName>
        <fullName evidence="2">Beta-lactamase-related domain-containing protein</fullName>
    </recommendedName>
</protein>
<reference evidence="4" key="1">
    <citation type="journal article" date="2019" name="Int. J. Syst. Evol. Microbiol.">
        <title>The Global Catalogue of Microorganisms (GCM) 10K type strain sequencing project: providing services to taxonomists for standard genome sequencing and annotation.</title>
        <authorList>
            <consortium name="The Broad Institute Genomics Platform"/>
            <consortium name="The Broad Institute Genome Sequencing Center for Infectious Disease"/>
            <person name="Wu L."/>
            <person name="Ma J."/>
        </authorList>
    </citation>
    <scope>NUCLEOTIDE SEQUENCE [LARGE SCALE GENOMIC DNA]</scope>
    <source>
        <strain evidence="4">JCM 16601</strain>
    </source>
</reference>
<feature type="chain" id="PRO_5045628072" description="Beta-lactamase-related domain-containing protein" evidence="1">
    <location>
        <begin position="20"/>
        <end position="362"/>
    </location>
</feature>
<proteinExistence type="predicted"/>
<dbReference type="InterPro" id="IPR050491">
    <property type="entry name" value="AmpC-like"/>
</dbReference>
<dbReference type="InterPro" id="IPR012338">
    <property type="entry name" value="Beta-lactam/transpept-like"/>
</dbReference>
<evidence type="ECO:0000313" key="3">
    <source>
        <dbReference type="EMBL" id="GAA3991435.1"/>
    </source>
</evidence>
<dbReference type="Pfam" id="PF00144">
    <property type="entry name" value="Beta-lactamase"/>
    <property type="match status" value="1"/>
</dbReference>
<accession>A0ABP7R3H9</accession>
<feature type="signal peptide" evidence="1">
    <location>
        <begin position="1"/>
        <end position="19"/>
    </location>
</feature>
<organism evidence="3 4">
    <name type="scientific">Mucilaginibacter dorajii</name>
    <dbReference type="NCBI Taxonomy" id="692994"/>
    <lineage>
        <taxon>Bacteria</taxon>
        <taxon>Pseudomonadati</taxon>
        <taxon>Bacteroidota</taxon>
        <taxon>Sphingobacteriia</taxon>
        <taxon>Sphingobacteriales</taxon>
        <taxon>Sphingobacteriaceae</taxon>
        <taxon>Mucilaginibacter</taxon>
    </lineage>
</organism>
<dbReference type="PANTHER" id="PTHR46825">
    <property type="entry name" value="D-ALANYL-D-ALANINE-CARBOXYPEPTIDASE/ENDOPEPTIDASE AMPH"/>
    <property type="match status" value="1"/>
</dbReference>
<gene>
    <name evidence="3" type="ORF">GCM10022210_51490</name>
</gene>
<dbReference type="SUPFAM" id="SSF56601">
    <property type="entry name" value="beta-lactamase/transpeptidase-like"/>
    <property type="match status" value="1"/>
</dbReference>
<keyword evidence="1" id="KW-0732">Signal</keyword>
<dbReference type="InterPro" id="IPR001466">
    <property type="entry name" value="Beta-lactam-related"/>
</dbReference>
<dbReference type="Proteomes" id="UP001500742">
    <property type="component" value="Unassembled WGS sequence"/>
</dbReference>
<dbReference type="PANTHER" id="PTHR46825:SF8">
    <property type="entry name" value="BETA-LACTAMASE-RELATED"/>
    <property type="match status" value="1"/>
</dbReference>
<dbReference type="Gene3D" id="3.40.710.10">
    <property type="entry name" value="DD-peptidase/beta-lactamase superfamily"/>
    <property type="match status" value="1"/>
</dbReference>
<evidence type="ECO:0000259" key="2">
    <source>
        <dbReference type="Pfam" id="PF00144"/>
    </source>
</evidence>
<dbReference type="EMBL" id="BAAAZC010000036">
    <property type="protein sequence ID" value="GAA3991435.1"/>
    <property type="molecule type" value="Genomic_DNA"/>
</dbReference>
<name>A0ABP7R3H9_9SPHI</name>
<evidence type="ECO:0000256" key="1">
    <source>
        <dbReference type="SAM" id="SignalP"/>
    </source>
</evidence>